<accession>A0A679GN50</accession>
<dbReference type="EMBL" id="AP022642">
    <property type="protein sequence ID" value="BCA30915.1"/>
    <property type="molecule type" value="Genomic_DNA"/>
</dbReference>
<name>A0A679GN50_9GAMM</name>
<sequence>MHAETRSEIPARKLCLSKRPFPCLRQQAAGNKAAYTRQVGFTPIQQEQMVLSYVQQHGQIKRAEVMELCRLSEDQAWQLLKRLMVGEKLVKHGERRWSFYTLPGAD</sequence>
<dbReference type="Proteomes" id="UP000501237">
    <property type="component" value="Chromosome"/>
</dbReference>
<dbReference type="AlphaFoldDB" id="A0A679GN50"/>
<gene>
    <name evidence="1" type="ORF">PtoMrB4_48920</name>
</gene>
<organism evidence="1 2">
    <name type="scientific">Metapseudomonas otitidis</name>
    <dbReference type="NCBI Taxonomy" id="319939"/>
    <lineage>
        <taxon>Bacteria</taxon>
        <taxon>Pseudomonadati</taxon>
        <taxon>Pseudomonadota</taxon>
        <taxon>Gammaproteobacteria</taxon>
        <taxon>Pseudomonadales</taxon>
        <taxon>Pseudomonadaceae</taxon>
        <taxon>Metapseudomonas</taxon>
    </lineage>
</organism>
<protein>
    <submittedName>
        <fullName evidence="1">Uncharacterized protein</fullName>
    </submittedName>
</protein>
<dbReference type="GeneID" id="57400120"/>
<dbReference type="Gene3D" id="1.10.10.10">
    <property type="entry name" value="Winged helix-like DNA-binding domain superfamily/Winged helix DNA-binding domain"/>
    <property type="match status" value="1"/>
</dbReference>
<dbReference type="RefSeq" id="WP_232060764.1">
    <property type="nucleotide sequence ID" value="NZ_AP022642.1"/>
</dbReference>
<reference evidence="1 2" key="1">
    <citation type="journal article" date="2020" name="Microbiol. Resour. Announc.">
        <title>Complete genome sequence of Pseudomonas otitidis strain MrB4, isolated from Lake Biwa in Japan.</title>
        <authorList>
            <person name="Miyazaki K."/>
            <person name="Hase E."/>
            <person name="Maruya T."/>
        </authorList>
    </citation>
    <scope>NUCLEOTIDE SEQUENCE [LARGE SCALE GENOMIC DNA]</scope>
    <source>
        <strain evidence="1 2">MrB4</strain>
    </source>
</reference>
<dbReference type="KEGG" id="poj:PtoMrB4_48920"/>
<dbReference type="InterPro" id="IPR036388">
    <property type="entry name" value="WH-like_DNA-bd_sf"/>
</dbReference>
<proteinExistence type="predicted"/>
<evidence type="ECO:0000313" key="2">
    <source>
        <dbReference type="Proteomes" id="UP000501237"/>
    </source>
</evidence>
<evidence type="ECO:0000313" key="1">
    <source>
        <dbReference type="EMBL" id="BCA30915.1"/>
    </source>
</evidence>